<evidence type="ECO:0000313" key="2">
    <source>
        <dbReference type="Proteomes" id="UP000242814"/>
    </source>
</evidence>
<gene>
    <name evidence="1" type="ORF">ACO22_01295</name>
</gene>
<proteinExistence type="predicted"/>
<evidence type="ECO:0000313" key="1">
    <source>
        <dbReference type="EMBL" id="ODH41928.1"/>
    </source>
</evidence>
<name>A0A1D2JM04_PARBR</name>
<protein>
    <submittedName>
        <fullName evidence="1">Uncharacterized protein</fullName>
    </submittedName>
</protein>
<dbReference type="EMBL" id="LZYO01000030">
    <property type="protein sequence ID" value="ODH41928.1"/>
    <property type="molecule type" value="Genomic_DNA"/>
</dbReference>
<dbReference type="Proteomes" id="UP000242814">
    <property type="component" value="Unassembled WGS sequence"/>
</dbReference>
<sequence>MLSASTTEGALTHVTYGRGIDRMPKLLMLNGLALSVARGNGCLHRKNSPMESIDWSIMDHG</sequence>
<comment type="caution">
    <text evidence="1">The sequence shown here is derived from an EMBL/GenBank/DDBJ whole genome shotgun (WGS) entry which is preliminary data.</text>
</comment>
<accession>A0A1D2JM04</accession>
<organism evidence="1 2">
    <name type="scientific">Paracoccidioides brasiliensis</name>
    <dbReference type="NCBI Taxonomy" id="121759"/>
    <lineage>
        <taxon>Eukaryota</taxon>
        <taxon>Fungi</taxon>
        <taxon>Dikarya</taxon>
        <taxon>Ascomycota</taxon>
        <taxon>Pezizomycotina</taxon>
        <taxon>Eurotiomycetes</taxon>
        <taxon>Eurotiomycetidae</taxon>
        <taxon>Onygenales</taxon>
        <taxon>Ajellomycetaceae</taxon>
        <taxon>Paracoccidioides</taxon>
    </lineage>
</organism>
<dbReference type="AlphaFoldDB" id="A0A1D2JM04"/>
<reference evidence="1 2" key="1">
    <citation type="submission" date="2016-06" db="EMBL/GenBank/DDBJ databases">
        <authorList>
            <person name="Kjaerup R.B."/>
            <person name="Dalgaard T.S."/>
            <person name="Juul-Madsen H.R."/>
        </authorList>
    </citation>
    <scope>NUCLEOTIDE SEQUENCE [LARGE SCALE GENOMIC DNA]</scope>
    <source>
        <strain evidence="1 2">Pb300</strain>
    </source>
</reference>